<feature type="transmembrane region" description="Helical" evidence="2">
    <location>
        <begin position="20"/>
        <end position="42"/>
    </location>
</feature>
<accession>A0A080N4R3</accession>
<sequence>MFGGLVLCMPLMDLLLDKDLLMVLLPAMVGSGALSALIAAWAGRRQSRAATEQMAVQAAHEATEIMREDIIEPLRTQVDDQDKQIKRLEERQAQYWVAVSYIRSLCHWLDPAVKAMEPEYMARHPKPRLPDELRAQVAPDTLARDPPDH</sequence>
<keyword evidence="2" id="KW-0812">Transmembrane</keyword>
<dbReference type="eggNOG" id="ENOG5031JV4">
    <property type="taxonomic scope" value="Bacteria"/>
</dbReference>
<comment type="caution">
    <text evidence="3">The sequence shown here is derived from an EMBL/GenBank/DDBJ whole genome shotgun (WGS) entry which is preliminary data.</text>
</comment>
<evidence type="ECO:0000256" key="1">
    <source>
        <dbReference type="SAM" id="MobiDB-lite"/>
    </source>
</evidence>
<organism evidence="3 4">
    <name type="scientific">Bifidobacterium bombi DSM 19703</name>
    <dbReference type="NCBI Taxonomy" id="1341695"/>
    <lineage>
        <taxon>Bacteria</taxon>
        <taxon>Bacillati</taxon>
        <taxon>Actinomycetota</taxon>
        <taxon>Actinomycetes</taxon>
        <taxon>Bifidobacteriales</taxon>
        <taxon>Bifidobacteriaceae</taxon>
        <taxon>Bifidobacterium</taxon>
    </lineage>
</organism>
<evidence type="ECO:0008006" key="5">
    <source>
        <dbReference type="Google" id="ProtNLM"/>
    </source>
</evidence>
<evidence type="ECO:0000313" key="3">
    <source>
        <dbReference type="EMBL" id="KFF31640.1"/>
    </source>
</evidence>
<dbReference type="Proteomes" id="UP000028730">
    <property type="component" value="Unassembled WGS sequence"/>
</dbReference>
<evidence type="ECO:0000313" key="4">
    <source>
        <dbReference type="Proteomes" id="UP000028730"/>
    </source>
</evidence>
<dbReference type="EMBL" id="ATLK01000001">
    <property type="protein sequence ID" value="KFF31640.1"/>
    <property type="molecule type" value="Genomic_DNA"/>
</dbReference>
<keyword evidence="2" id="KW-0472">Membrane</keyword>
<dbReference type="RefSeq" id="WP_052377489.1">
    <property type="nucleotide sequence ID" value="NZ_ATLK01000001.1"/>
</dbReference>
<proteinExistence type="predicted"/>
<feature type="compositionally biased region" description="Basic and acidic residues" evidence="1">
    <location>
        <begin position="124"/>
        <end position="134"/>
    </location>
</feature>
<dbReference type="AlphaFoldDB" id="A0A080N4R3"/>
<evidence type="ECO:0000256" key="2">
    <source>
        <dbReference type="SAM" id="Phobius"/>
    </source>
</evidence>
<gene>
    <name evidence="3" type="ORF">BBOMB_1026</name>
</gene>
<reference evidence="3 4" key="1">
    <citation type="journal article" date="2014" name="Appl. Environ. Microbiol.">
        <title>Genomic encyclopedia of type strains of the genus Bifidobacterium.</title>
        <authorList>
            <person name="Milani C."/>
            <person name="Lugli G.A."/>
            <person name="Duranti S."/>
            <person name="Turroni F."/>
            <person name="Bottacini F."/>
            <person name="Mangifesta M."/>
            <person name="Sanchez B."/>
            <person name="Viappiani A."/>
            <person name="Mancabelli L."/>
            <person name="Taminiau B."/>
            <person name="Delcenserie V."/>
            <person name="Barrangou R."/>
            <person name="Margolles A."/>
            <person name="van Sinderen D."/>
            <person name="Ventura M."/>
        </authorList>
    </citation>
    <scope>NUCLEOTIDE SEQUENCE [LARGE SCALE GENOMIC DNA]</scope>
    <source>
        <strain evidence="3 4">DSM 19703</strain>
    </source>
</reference>
<feature type="region of interest" description="Disordered" evidence="1">
    <location>
        <begin position="124"/>
        <end position="149"/>
    </location>
</feature>
<name>A0A080N4R3_9BIFI</name>
<dbReference type="STRING" id="1341695.BBOMB_1026"/>
<protein>
    <recommendedName>
        <fullName evidence="5">PRTRC system protein E</fullName>
    </recommendedName>
</protein>
<keyword evidence="4" id="KW-1185">Reference proteome</keyword>
<keyword evidence="2" id="KW-1133">Transmembrane helix</keyword>